<keyword evidence="2" id="KW-1185">Reference proteome</keyword>
<sequence>MQSQLRLFTTALKPAIFRFTTRNVNIRLTGEPNVLKHNQLKHSRPEINAEPSAPKPILKTQFHRKRFFRAFCPAPQLSGSSPDGAMDVCSG</sequence>
<accession>A0AAV4U9V4</accession>
<dbReference type="Proteomes" id="UP001054945">
    <property type="component" value="Unassembled WGS sequence"/>
</dbReference>
<protein>
    <submittedName>
        <fullName evidence="1">Uncharacterized protein</fullName>
    </submittedName>
</protein>
<name>A0AAV4U9V4_CAEEX</name>
<evidence type="ECO:0000313" key="2">
    <source>
        <dbReference type="Proteomes" id="UP001054945"/>
    </source>
</evidence>
<evidence type="ECO:0000313" key="1">
    <source>
        <dbReference type="EMBL" id="GIY54485.1"/>
    </source>
</evidence>
<dbReference type="AlphaFoldDB" id="A0AAV4U9V4"/>
<gene>
    <name evidence="1" type="ORF">CEXT_230591</name>
</gene>
<dbReference type="EMBL" id="BPLR01012515">
    <property type="protein sequence ID" value="GIY54485.1"/>
    <property type="molecule type" value="Genomic_DNA"/>
</dbReference>
<proteinExistence type="predicted"/>
<reference evidence="1 2" key="1">
    <citation type="submission" date="2021-06" db="EMBL/GenBank/DDBJ databases">
        <title>Caerostris extrusa draft genome.</title>
        <authorList>
            <person name="Kono N."/>
            <person name="Arakawa K."/>
        </authorList>
    </citation>
    <scope>NUCLEOTIDE SEQUENCE [LARGE SCALE GENOMIC DNA]</scope>
</reference>
<organism evidence="1 2">
    <name type="scientific">Caerostris extrusa</name>
    <name type="common">Bark spider</name>
    <name type="synonym">Caerostris bankana</name>
    <dbReference type="NCBI Taxonomy" id="172846"/>
    <lineage>
        <taxon>Eukaryota</taxon>
        <taxon>Metazoa</taxon>
        <taxon>Ecdysozoa</taxon>
        <taxon>Arthropoda</taxon>
        <taxon>Chelicerata</taxon>
        <taxon>Arachnida</taxon>
        <taxon>Araneae</taxon>
        <taxon>Araneomorphae</taxon>
        <taxon>Entelegynae</taxon>
        <taxon>Araneoidea</taxon>
        <taxon>Araneidae</taxon>
        <taxon>Caerostris</taxon>
    </lineage>
</organism>
<comment type="caution">
    <text evidence="1">The sequence shown here is derived from an EMBL/GenBank/DDBJ whole genome shotgun (WGS) entry which is preliminary data.</text>
</comment>